<dbReference type="RefSeq" id="WP_103525445.1">
    <property type="nucleotide sequence ID" value="NZ_JAIZDC010000009.1"/>
</dbReference>
<comment type="caution">
    <text evidence="2">The sequence shown here is derived from an EMBL/GenBank/DDBJ whole genome shotgun (WGS) entry which is preliminary data.</text>
</comment>
<dbReference type="Gene3D" id="3.60.10.10">
    <property type="entry name" value="Endonuclease/exonuclease/phosphatase"/>
    <property type="match status" value="1"/>
</dbReference>
<gene>
    <name evidence="2" type="ORF">EAY64_14385</name>
</gene>
<dbReference type="GO" id="GO:0016020">
    <property type="term" value="C:membrane"/>
    <property type="evidence" value="ECO:0007669"/>
    <property type="project" value="GOC"/>
</dbReference>
<dbReference type="Pfam" id="PF03372">
    <property type="entry name" value="Exo_endo_phos"/>
    <property type="match status" value="1"/>
</dbReference>
<dbReference type="OrthoDB" id="9793162at2"/>
<dbReference type="PANTHER" id="PTHR14859:SF1">
    <property type="entry name" value="PGAP2-INTERACTING PROTEIN"/>
    <property type="match status" value="1"/>
</dbReference>
<sequence length="248" mass="28127">MKPLKVTTYNIHKGMSPLNRHLRVEEIAQALETLSPDLLFLQEVQGKNLLRALRHEGWPQLPQHHYLARRLDHKVAYGLNAAYEHGHHGNALLSRYPIIEWCNRDISVNRFESRGVLHCVMLPKGWQQPVVALCAHFNLLARDRRKQYANLVHYIGAAIAPDVPIILAGDFNDWQGEASHCLQAAGLQEVFLQKSGRHALSFPARMPMLPLDRIYVRGLQVVSAEVQHGRPWSRLSDHLPICAALLPA</sequence>
<dbReference type="PANTHER" id="PTHR14859">
    <property type="entry name" value="CALCOFLUOR WHITE HYPERSENSITIVE PROTEIN PRECURSOR"/>
    <property type="match status" value="1"/>
</dbReference>
<name>A0A454JG36_9NEIS</name>
<reference evidence="2 3" key="1">
    <citation type="submission" date="2018-10" db="EMBL/GenBank/DDBJ databases">
        <title>Draft genome sequence of Aquitalea MWU14-2217 isolated from a wild cranberry bog in Provincetown, Massachusetts.</title>
        <authorList>
            <person name="Ebadzadsahrai G."/>
            <person name="Soby S."/>
        </authorList>
    </citation>
    <scope>NUCLEOTIDE SEQUENCE [LARGE SCALE GENOMIC DNA]</scope>
    <source>
        <strain evidence="2 3">MWU14-2217</strain>
    </source>
</reference>
<evidence type="ECO:0000313" key="3">
    <source>
        <dbReference type="Proteomes" id="UP000274139"/>
    </source>
</evidence>
<dbReference type="GO" id="GO:0003824">
    <property type="term" value="F:catalytic activity"/>
    <property type="evidence" value="ECO:0007669"/>
    <property type="project" value="InterPro"/>
</dbReference>
<dbReference type="AlphaFoldDB" id="A0A454JG36"/>
<organism evidence="2 3">
    <name type="scientific">Aquitalea palustris</name>
    <dbReference type="NCBI Taxonomy" id="2480983"/>
    <lineage>
        <taxon>Bacteria</taxon>
        <taxon>Pseudomonadati</taxon>
        <taxon>Pseudomonadota</taxon>
        <taxon>Betaproteobacteria</taxon>
        <taxon>Neisseriales</taxon>
        <taxon>Chromobacteriaceae</taxon>
        <taxon>Aquitalea</taxon>
    </lineage>
</organism>
<dbReference type="InterPro" id="IPR005135">
    <property type="entry name" value="Endo/exonuclease/phosphatase"/>
</dbReference>
<accession>A0A454JG36</accession>
<dbReference type="Proteomes" id="UP000274139">
    <property type="component" value="Unassembled WGS sequence"/>
</dbReference>
<dbReference type="GO" id="GO:0006506">
    <property type="term" value="P:GPI anchor biosynthetic process"/>
    <property type="evidence" value="ECO:0007669"/>
    <property type="project" value="TreeGrafter"/>
</dbReference>
<dbReference type="SUPFAM" id="SSF56219">
    <property type="entry name" value="DNase I-like"/>
    <property type="match status" value="1"/>
</dbReference>
<feature type="domain" description="Endonuclease/exonuclease/phosphatase" evidence="1">
    <location>
        <begin position="8"/>
        <end position="238"/>
    </location>
</feature>
<proteinExistence type="predicted"/>
<keyword evidence="3" id="KW-1185">Reference proteome</keyword>
<dbReference type="InterPro" id="IPR051916">
    <property type="entry name" value="GPI-anchor_lipid_remodeler"/>
</dbReference>
<evidence type="ECO:0000259" key="1">
    <source>
        <dbReference type="Pfam" id="PF03372"/>
    </source>
</evidence>
<dbReference type="EMBL" id="RFAR01000060">
    <property type="protein sequence ID" value="RMC95076.1"/>
    <property type="molecule type" value="Genomic_DNA"/>
</dbReference>
<dbReference type="InterPro" id="IPR036691">
    <property type="entry name" value="Endo/exonu/phosph_ase_sf"/>
</dbReference>
<evidence type="ECO:0000313" key="2">
    <source>
        <dbReference type="EMBL" id="RMC95076.1"/>
    </source>
</evidence>
<protein>
    <submittedName>
        <fullName evidence="2">EEP domain-containing protein</fullName>
    </submittedName>
</protein>